<dbReference type="GO" id="GO:0000976">
    <property type="term" value="F:transcription cis-regulatory region binding"/>
    <property type="evidence" value="ECO:0007669"/>
    <property type="project" value="TreeGrafter"/>
</dbReference>
<comment type="caution">
    <text evidence="5">The sequence shown here is derived from an EMBL/GenBank/DDBJ whole genome shotgun (WGS) entry which is preliminary data.</text>
</comment>
<protein>
    <submittedName>
        <fullName evidence="5">Transcriptional regulator</fullName>
    </submittedName>
</protein>
<dbReference type="Gene3D" id="1.10.260.40">
    <property type="entry name" value="lambda repressor-like DNA-binding domains"/>
    <property type="match status" value="1"/>
</dbReference>
<proteinExistence type="predicted"/>
<accession>Z9JRB5</accession>
<dbReference type="PANTHER" id="PTHR30146:SF109">
    <property type="entry name" value="HTH-TYPE TRANSCRIPTIONAL REGULATOR GALS"/>
    <property type="match status" value="1"/>
</dbReference>
<dbReference type="InterPro" id="IPR046335">
    <property type="entry name" value="LacI/GalR-like_sensor"/>
</dbReference>
<dbReference type="RefSeq" id="WP_051486983.1">
    <property type="nucleotide sequence ID" value="NZ_BAAAOW010000006.1"/>
</dbReference>
<keyword evidence="3" id="KW-0804">Transcription</keyword>
<sequence>MPADPSPRRRPPRLRDVADLAGVSVKTVSNVVNDFPHVSPSMRAKVQAAIEELGYRPQIAGKQLRSGTSDILTLAVPSLTFAYFSDLAQTFVDEARARRRTILLHSLSQGLEQELELIEGHRQTLGDGIIFNPLLLPEERLAALASLPQPMVLIGEHVDPEALPHGVDYARVDNVAAMAEATAHLLAAQPRQIAFLGVLPAGDLVPAHSTAALRIAGFREAVARAGLDPADALEQTAPDWHRHDGRVSTHALLDAHPEVSAIAAANDELALGALTALRERGLRVPEDVAVTGYDDIPETPFASPALTTISPDTRQLARVALDMLLERIAGLEGPGRTATVPHTLVVRESAPATAR</sequence>
<dbReference type="CDD" id="cd01392">
    <property type="entry name" value="HTH_LacI"/>
    <property type="match status" value="1"/>
</dbReference>
<dbReference type="EMBL" id="JDYK01000016">
    <property type="protein sequence ID" value="EWS80351.1"/>
    <property type="molecule type" value="Genomic_DNA"/>
</dbReference>
<dbReference type="SMART" id="SM00354">
    <property type="entry name" value="HTH_LACI"/>
    <property type="match status" value="1"/>
</dbReference>
<dbReference type="CDD" id="cd06267">
    <property type="entry name" value="PBP1_LacI_sugar_binding-like"/>
    <property type="match status" value="1"/>
</dbReference>
<dbReference type="eggNOG" id="COG1609">
    <property type="taxonomic scope" value="Bacteria"/>
</dbReference>
<dbReference type="STRING" id="396014.BF93_03990"/>
<evidence type="ECO:0000256" key="3">
    <source>
        <dbReference type="ARBA" id="ARBA00023163"/>
    </source>
</evidence>
<dbReference type="InterPro" id="IPR010982">
    <property type="entry name" value="Lambda_DNA-bd_dom_sf"/>
</dbReference>
<keyword evidence="1" id="KW-0805">Transcription regulation</keyword>
<evidence type="ECO:0000259" key="4">
    <source>
        <dbReference type="PROSITE" id="PS50932"/>
    </source>
</evidence>
<evidence type="ECO:0000256" key="1">
    <source>
        <dbReference type="ARBA" id="ARBA00023015"/>
    </source>
</evidence>
<gene>
    <name evidence="5" type="ORF">BF93_03990</name>
</gene>
<evidence type="ECO:0000313" key="5">
    <source>
        <dbReference type="EMBL" id="EWS80351.1"/>
    </source>
</evidence>
<dbReference type="PATRIC" id="fig|396014.3.peg.2832"/>
<name>Z9JRB5_9MICO</name>
<dbReference type="Pfam" id="PF13377">
    <property type="entry name" value="Peripla_BP_3"/>
    <property type="match status" value="1"/>
</dbReference>
<dbReference type="PANTHER" id="PTHR30146">
    <property type="entry name" value="LACI-RELATED TRANSCRIPTIONAL REPRESSOR"/>
    <property type="match status" value="1"/>
</dbReference>
<organism evidence="5 6">
    <name type="scientific">Brachybacterium phenoliresistens</name>
    <dbReference type="NCBI Taxonomy" id="396014"/>
    <lineage>
        <taxon>Bacteria</taxon>
        <taxon>Bacillati</taxon>
        <taxon>Actinomycetota</taxon>
        <taxon>Actinomycetes</taxon>
        <taxon>Micrococcales</taxon>
        <taxon>Dermabacteraceae</taxon>
        <taxon>Brachybacterium</taxon>
    </lineage>
</organism>
<reference evidence="5 6" key="1">
    <citation type="submission" date="2014-02" db="EMBL/GenBank/DDBJ databases">
        <title>Genome sequence of Brachybacterium phenoliresistens strain W13A50.</title>
        <authorList>
            <person name="Wang X."/>
        </authorList>
    </citation>
    <scope>NUCLEOTIDE SEQUENCE [LARGE SCALE GENOMIC DNA]</scope>
    <source>
        <strain evidence="5 6">W13A50</strain>
    </source>
</reference>
<dbReference type="Proteomes" id="UP000023067">
    <property type="component" value="Unassembled WGS sequence"/>
</dbReference>
<dbReference type="PROSITE" id="PS00356">
    <property type="entry name" value="HTH_LACI_1"/>
    <property type="match status" value="1"/>
</dbReference>
<feature type="domain" description="HTH lacI-type" evidence="4">
    <location>
        <begin position="12"/>
        <end position="66"/>
    </location>
</feature>
<dbReference type="Gene3D" id="3.40.50.2300">
    <property type="match status" value="2"/>
</dbReference>
<dbReference type="GO" id="GO:0003700">
    <property type="term" value="F:DNA-binding transcription factor activity"/>
    <property type="evidence" value="ECO:0007669"/>
    <property type="project" value="TreeGrafter"/>
</dbReference>
<evidence type="ECO:0000256" key="2">
    <source>
        <dbReference type="ARBA" id="ARBA00023125"/>
    </source>
</evidence>
<dbReference type="PROSITE" id="PS50932">
    <property type="entry name" value="HTH_LACI_2"/>
    <property type="match status" value="1"/>
</dbReference>
<dbReference type="SUPFAM" id="SSF53822">
    <property type="entry name" value="Periplasmic binding protein-like I"/>
    <property type="match status" value="1"/>
</dbReference>
<keyword evidence="6" id="KW-1185">Reference proteome</keyword>
<dbReference type="OrthoDB" id="2854648at2"/>
<dbReference type="InterPro" id="IPR000843">
    <property type="entry name" value="HTH_LacI"/>
</dbReference>
<dbReference type="HOGENOM" id="CLU_037628_6_1_11"/>
<dbReference type="InterPro" id="IPR028082">
    <property type="entry name" value="Peripla_BP_I"/>
</dbReference>
<keyword evidence="2" id="KW-0238">DNA-binding</keyword>
<dbReference type="Pfam" id="PF00356">
    <property type="entry name" value="LacI"/>
    <property type="match status" value="1"/>
</dbReference>
<dbReference type="AlphaFoldDB" id="Z9JRB5"/>
<dbReference type="SUPFAM" id="SSF47413">
    <property type="entry name" value="lambda repressor-like DNA-binding domains"/>
    <property type="match status" value="1"/>
</dbReference>
<evidence type="ECO:0000313" key="6">
    <source>
        <dbReference type="Proteomes" id="UP000023067"/>
    </source>
</evidence>